<protein>
    <recommendedName>
        <fullName evidence="3 10">Thymidylate kinase</fullName>
        <ecNumber evidence="2 10">2.7.4.9</ecNumber>
    </recommendedName>
    <alternativeName>
        <fullName evidence="10">dTMP kinase</fullName>
    </alternativeName>
</protein>
<dbReference type="Proteomes" id="UP000199614">
    <property type="component" value="Unassembled WGS sequence"/>
</dbReference>
<dbReference type="InterPro" id="IPR027417">
    <property type="entry name" value="P-loop_NTPase"/>
</dbReference>
<sequence length="221" mass="23390">MGRLVVIEGLDGAGKRTFAGRLTAALRAAGASVTAMAFPRYDEDVHADLARDALYGRLGDVASSVHAMAVLFALDRRAAAPALREALAAHDVVLVDRYVTSNAAYNAARLGQDAHGEVVGWVRALEIERFGLPVPDHQILLAPPRSVAAERALSREAAEPGRARDAYESDDDLQARTDAVYRELAGLGWLSDWTVLDGSGPDGSGPDPVLGLVEQLLVTVG</sequence>
<evidence type="ECO:0000256" key="5">
    <source>
        <dbReference type="ARBA" id="ARBA00022727"/>
    </source>
</evidence>
<dbReference type="GO" id="GO:0004798">
    <property type="term" value="F:dTMP kinase activity"/>
    <property type="evidence" value="ECO:0007669"/>
    <property type="project" value="UniProtKB-UniRule"/>
</dbReference>
<evidence type="ECO:0000256" key="4">
    <source>
        <dbReference type="ARBA" id="ARBA00022679"/>
    </source>
</evidence>
<keyword evidence="8 10" id="KW-0067">ATP-binding</keyword>
<comment type="function">
    <text evidence="10">Phosphorylation of dTMP to form dTDP in both de novo and salvage pathways of dTTP synthesis.</text>
</comment>
<evidence type="ECO:0000256" key="10">
    <source>
        <dbReference type="HAMAP-Rule" id="MF_00165"/>
    </source>
</evidence>
<keyword evidence="4 10" id="KW-0808">Transferase</keyword>
<evidence type="ECO:0000313" key="12">
    <source>
        <dbReference type="EMBL" id="SFN12321.1"/>
    </source>
</evidence>
<evidence type="ECO:0000256" key="3">
    <source>
        <dbReference type="ARBA" id="ARBA00017144"/>
    </source>
</evidence>
<dbReference type="RefSeq" id="WP_093340751.1">
    <property type="nucleotide sequence ID" value="NZ_FOUY01000008.1"/>
</dbReference>
<evidence type="ECO:0000256" key="1">
    <source>
        <dbReference type="ARBA" id="ARBA00009776"/>
    </source>
</evidence>
<keyword evidence="5 10" id="KW-0545">Nucleotide biosynthesis</keyword>
<gene>
    <name evidence="10" type="primary">tmk</name>
    <name evidence="12" type="ORF">SAMN05216207_100897</name>
</gene>
<dbReference type="Pfam" id="PF02223">
    <property type="entry name" value="Thymidylate_kin"/>
    <property type="match status" value="1"/>
</dbReference>
<name>A0A1I4WEX0_PSUAM</name>
<dbReference type="GO" id="GO:0005829">
    <property type="term" value="C:cytosol"/>
    <property type="evidence" value="ECO:0007669"/>
    <property type="project" value="TreeGrafter"/>
</dbReference>
<evidence type="ECO:0000256" key="7">
    <source>
        <dbReference type="ARBA" id="ARBA00022777"/>
    </source>
</evidence>
<dbReference type="HAMAP" id="MF_00165">
    <property type="entry name" value="Thymidylate_kinase"/>
    <property type="match status" value="1"/>
</dbReference>
<comment type="similarity">
    <text evidence="1 10">Belongs to the thymidylate kinase family.</text>
</comment>
<dbReference type="NCBIfam" id="NF005923">
    <property type="entry name" value="PRK07933.1"/>
    <property type="match status" value="1"/>
</dbReference>
<accession>A0A1I4WEX0</accession>
<comment type="catalytic activity">
    <reaction evidence="9 10">
        <text>dTMP + ATP = dTDP + ADP</text>
        <dbReference type="Rhea" id="RHEA:13517"/>
        <dbReference type="ChEBI" id="CHEBI:30616"/>
        <dbReference type="ChEBI" id="CHEBI:58369"/>
        <dbReference type="ChEBI" id="CHEBI:63528"/>
        <dbReference type="ChEBI" id="CHEBI:456216"/>
        <dbReference type="EC" id="2.7.4.9"/>
    </reaction>
</comment>
<proteinExistence type="inferred from homology"/>
<keyword evidence="13" id="KW-1185">Reference proteome</keyword>
<dbReference type="OrthoDB" id="9774907at2"/>
<dbReference type="GO" id="GO:0006235">
    <property type="term" value="P:dTTP biosynthetic process"/>
    <property type="evidence" value="ECO:0007669"/>
    <property type="project" value="UniProtKB-UniRule"/>
</dbReference>
<dbReference type="AlphaFoldDB" id="A0A1I4WEX0"/>
<dbReference type="CDD" id="cd01672">
    <property type="entry name" value="TMPK"/>
    <property type="match status" value="1"/>
</dbReference>
<dbReference type="InterPro" id="IPR018094">
    <property type="entry name" value="Thymidylate_kinase"/>
</dbReference>
<dbReference type="STRING" id="260086.SAMN05216207_100897"/>
<dbReference type="PANTHER" id="PTHR10344">
    <property type="entry name" value="THYMIDYLATE KINASE"/>
    <property type="match status" value="1"/>
</dbReference>
<organism evidence="12 13">
    <name type="scientific">Pseudonocardia ammonioxydans</name>
    <dbReference type="NCBI Taxonomy" id="260086"/>
    <lineage>
        <taxon>Bacteria</taxon>
        <taxon>Bacillati</taxon>
        <taxon>Actinomycetota</taxon>
        <taxon>Actinomycetes</taxon>
        <taxon>Pseudonocardiales</taxon>
        <taxon>Pseudonocardiaceae</taxon>
        <taxon>Pseudonocardia</taxon>
    </lineage>
</organism>
<dbReference type="PROSITE" id="PS01331">
    <property type="entry name" value="THYMIDYLATE_KINASE"/>
    <property type="match status" value="1"/>
</dbReference>
<dbReference type="GO" id="GO:0006227">
    <property type="term" value="P:dUDP biosynthetic process"/>
    <property type="evidence" value="ECO:0007669"/>
    <property type="project" value="TreeGrafter"/>
</dbReference>
<dbReference type="GO" id="GO:0005524">
    <property type="term" value="F:ATP binding"/>
    <property type="evidence" value="ECO:0007669"/>
    <property type="project" value="UniProtKB-UniRule"/>
</dbReference>
<evidence type="ECO:0000259" key="11">
    <source>
        <dbReference type="Pfam" id="PF02223"/>
    </source>
</evidence>
<dbReference type="EC" id="2.7.4.9" evidence="2 10"/>
<dbReference type="Gene3D" id="3.40.50.300">
    <property type="entry name" value="P-loop containing nucleotide triphosphate hydrolases"/>
    <property type="match status" value="1"/>
</dbReference>
<feature type="domain" description="Thymidylate kinase-like" evidence="11">
    <location>
        <begin position="7"/>
        <end position="185"/>
    </location>
</feature>
<evidence type="ECO:0000256" key="9">
    <source>
        <dbReference type="ARBA" id="ARBA00048743"/>
    </source>
</evidence>
<keyword evidence="6 10" id="KW-0547">Nucleotide-binding</keyword>
<evidence type="ECO:0000313" key="13">
    <source>
        <dbReference type="Proteomes" id="UP000199614"/>
    </source>
</evidence>
<dbReference type="GO" id="GO:0006233">
    <property type="term" value="P:dTDP biosynthetic process"/>
    <property type="evidence" value="ECO:0007669"/>
    <property type="project" value="InterPro"/>
</dbReference>
<evidence type="ECO:0000256" key="2">
    <source>
        <dbReference type="ARBA" id="ARBA00012980"/>
    </source>
</evidence>
<evidence type="ECO:0000256" key="8">
    <source>
        <dbReference type="ARBA" id="ARBA00022840"/>
    </source>
</evidence>
<dbReference type="SUPFAM" id="SSF52540">
    <property type="entry name" value="P-loop containing nucleoside triphosphate hydrolases"/>
    <property type="match status" value="1"/>
</dbReference>
<dbReference type="EMBL" id="FOUY01000008">
    <property type="protein sequence ID" value="SFN12321.1"/>
    <property type="molecule type" value="Genomic_DNA"/>
</dbReference>
<evidence type="ECO:0000256" key="6">
    <source>
        <dbReference type="ARBA" id="ARBA00022741"/>
    </source>
</evidence>
<comment type="caution">
    <text evidence="10">Lacks conserved residue(s) required for the propagation of feature annotation.</text>
</comment>
<keyword evidence="7 10" id="KW-0418">Kinase</keyword>
<dbReference type="InterPro" id="IPR018095">
    <property type="entry name" value="Thymidylate_kin_CS"/>
</dbReference>
<dbReference type="PANTHER" id="PTHR10344:SF4">
    <property type="entry name" value="UMP-CMP KINASE 2, MITOCHONDRIAL"/>
    <property type="match status" value="1"/>
</dbReference>
<reference evidence="12 13" key="1">
    <citation type="submission" date="2016-10" db="EMBL/GenBank/DDBJ databases">
        <authorList>
            <person name="de Groot N.N."/>
        </authorList>
    </citation>
    <scope>NUCLEOTIDE SEQUENCE [LARGE SCALE GENOMIC DNA]</scope>
    <source>
        <strain evidence="12 13">CGMCC 4.1877</strain>
    </source>
</reference>
<dbReference type="InterPro" id="IPR039430">
    <property type="entry name" value="Thymidylate_kin-like_dom"/>
</dbReference>